<dbReference type="InterPro" id="IPR027417">
    <property type="entry name" value="P-loop_NTPase"/>
</dbReference>
<keyword evidence="2" id="KW-0808">Transferase</keyword>
<dbReference type="AlphaFoldDB" id="A0A7W6FQ12"/>
<keyword evidence="3" id="KW-1185">Reference proteome</keyword>
<sequence length="164" mass="17435">MSEPDPESGSNPLHASCVAMGERAVLLMGPSGSGKSDLALRLIDRGAMLVSDDYTHWRRDEATGQILASPPATIAGRMEIRGIGIVEQPWRGDVPVALAVALTGNDPQPPIERLPLDPSFFPLGGCAIPLIRLNGFEASAPVKLEYALRRGAGTGIIVDKENER</sequence>
<dbReference type="GO" id="GO:0006109">
    <property type="term" value="P:regulation of carbohydrate metabolic process"/>
    <property type="evidence" value="ECO:0007669"/>
    <property type="project" value="InterPro"/>
</dbReference>
<dbReference type="SUPFAM" id="SSF53795">
    <property type="entry name" value="PEP carboxykinase-like"/>
    <property type="match status" value="1"/>
</dbReference>
<dbReference type="InterPro" id="IPR011104">
    <property type="entry name" value="Hpr_kin/Pase_C"/>
</dbReference>
<dbReference type="Pfam" id="PF07475">
    <property type="entry name" value="Hpr_kinase_C"/>
    <property type="match status" value="1"/>
</dbReference>
<dbReference type="Proteomes" id="UP000571950">
    <property type="component" value="Unassembled WGS sequence"/>
</dbReference>
<dbReference type="CDD" id="cd01918">
    <property type="entry name" value="HprK_C"/>
    <property type="match status" value="1"/>
</dbReference>
<evidence type="ECO:0000259" key="1">
    <source>
        <dbReference type="Pfam" id="PF07475"/>
    </source>
</evidence>
<dbReference type="RefSeq" id="WP_188071934.1">
    <property type="nucleotide sequence ID" value="NZ_BSPS01000051.1"/>
</dbReference>
<proteinExistence type="predicted"/>
<keyword evidence="2" id="KW-0418">Kinase</keyword>
<dbReference type="EMBL" id="JACIDT010000006">
    <property type="protein sequence ID" value="MBB3926443.1"/>
    <property type="molecule type" value="Genomic_DNA"/>
</dbReference>
<protein>
    <submittedName>
        <fullName evidence="2">Serine kinase of HPr protein (Carbohydrate metabolism regulator)</fullName>
    </submittedName>
</protein>
<accession>A0A7W6FQ12</accession>
<reference evidence="2 3" key="1">
    <citation type="submission" date="2020-08" db="EMBL/GenBank/DDBJ databases">
        <title>Genomic Encyclopedia of Type Strains, Phase IV (KMG-IV): sequencing the most valuable type-strain genomes for metagenomic binning, comparative biology and taxonomic classification.</title>
        <authorList>
            <person name="Goeker M."/>
        </authorList>
    </citation>
    <scope>NUCLEOTIDE SEQUENCE [LARGE SCALE GENOMIC DNA]</scope>
    <source>
        <strain evidence="2 3">DSM 26189</strain>
    </source>
</reference>
<dbReference type="Gene3D" id="3.40.50.300">
    <property type="entry name" value="P-loop containing nucleotide triphosphate hydrolases"/>
    <property type="match status" value="1"/>
</dbReference>
<name>A0A7W6FQ12_9SPHN</name>
<dbReference type="GO" id="GO:0000155">
    <property type="term" value="F:phosphorelay sensor kinase activity"/>
    <property type="evidence" value="ECO:0007669"/>
    <property type="project" value="InterPro"/>
</dbReference>
<evidence type="ECO:0000313" key="2">
    <source>
        <dbReference type="EMBL" id="MBB3926443.1"/>
    </source>
</evidence>
<dbReference type="GO" id="GO:0005524">
    <property type="term" value="F:ATP binding"/>
    <property type="evidence" value="ECO:0007669"/>
    <property type="project" value="InterPro"/>
</dbReference>
<feature type="domain" description="HPr kinase/phosphorylase C-terminal" evidence="1">
    <location>
        <begin position="12"/>
        <end position="132"/>
    </location>
</feature>
<evidence type="ECO:0000313" key="3">
    <source>
        <dbReference type="Proteomes" id="UP000571950"/>
    </source>
</evidence>
<organism evidence="2 3">
    <name type="scientific">Sphingobium jiangsuense</name>
    <dbReference type="NCBI Taxonomy" id="870476"/>
    <lineage>
        <taxon>Bacteria</taxon>
        <taxon>Pseudomonadati</taxon>
        <taxon>Pseudomonadota</taxon>
        <taxon>Alphaproteobacteria</taxon>
        <taxon>Sphingomonadales</taxon>
        <taxon>Sphingomonadaceae</taxon>
        <taxon>Sphingobium</taxon>
    </lineage>
</organism>
<comment type="caution">
    <text evidence="2">The sequence shown here is derived from an EMBL/GenBank/DDBJ whole genome shotgun (WGS) entry which is preliminary data.</text>
</comment>
<gene>
    <name evidence="2" type="ORF">GGR43_002160</name>
</gene>